<dbReference type="KEGG" id="meh:M301_0555"/>
<dbReference type="OrthoDB" id="7493123at2"/>
<accession>D7DN00</accession>
<dbReference type="eggNOG" id="COG4313">
    <property type="taxonomic scope" value="Bacteria"/>
</dbReference>
<evidence type="ECO:0000256" key="1">
    <source>
        <dbReference type="SAM" id="SignalP"/>
    </source>
</evidence>
<evidence type="ECO:0000313" key="3">
    <source>
        <dbReference type="Proteomes" id="UP000000383"/>
    </source>
</evidence>
<feature type="signal peptide" evidence="1">
    <location>
        <begin position="1"/>
        <end position="27"/>
    </location>
</feature>
<feature type="chain" id="PRO_5003094862" evidence="1">
    <location>
        <begin position="28"/>
        <end position="321"/>
    </location>
</feature>
<name>D7DN00_METV0</name>
<reference evidence="2 3" key="2">
    <citation type="journal article" date="2011" name="J. Bacteriol.">
        <title>Genomes of three methylotrophs from a single niche uncover genetic and metabolic divergence of Methylophilaceae.</title>
        <authorList>
            <person name="Lapidus A."/>
            <person name="Clum A."/>
            <person name="Labutti K."/>
            <person name="Kaluzhnaya M.G."/>
            <person name="Lim S."/>
            <person name="Beck D.A."/>
            <person name="Glavina Del Rio T."/>
            <person name="Nolan M."/>
            <person name="Mavromatis K."/>
            <person name="Huntemann M."/>
            <person name="Lucas S."/>
            <person name="Lidstrom M.E."/>
            <person name="Ivanova N."/>
            <person name="Chistoserdova L."/>
        </authorList>
    </citation>
    <scope>NUCLEOTIDE SEQUENCE [LARGE SCALE GENOMIC DNA]</scope>
    <source>
        <strain evidence="2 3">301</strain>
    </source>
</reference>
<protein>
    <submittedName>
        <fullName evidence="2">Putative lipoprotein</fullName>
    </submittedName>
</protein>
<dbReference type="HOGENOM" id="CLU_068856_0_0_4"/>
<sequence length="321" mass="34907" precursor="true">MSLLTKNHLLVASFATLAFASSTDAFACSSCGCTLNSDWSSQGISSGEGTRFDVRFDYFKQSDYRNGTSSVSRSNIPVGTEVQDTTINRNLTLGLDHSFNQDWAINLLLPIFNRSHGTYGEDGDYPDPAALITSSSKGLGDLRVTGRYQGLSADRSSGITFGLKLPTGETNDTFNDGSPLDRGLQLGTGTTDLLLGGYYFGSINRDWDYFAQATVQIALNKHNDFRPGNGLNATAGVRYMGFESFIPQLQFNTRIEKRESGAEADVDNSGATLIYISPGVTVPINKTVQAFGFIQVPIYQHVNGYQIEPNVLLSTGLRFSF</sequence>
<dbReference type="AlphaFoldDB" id="D7DN00"/>
<evidence type="ECO:0000313" key="2">
    <source>
        <dbReference type="EMBL" id="ADI28939.1"/>
    </source>
</evidence>
<dbReference type="SUPFAM" id="SSF56935">
    <property type="entry name" value="Porins"/>
    <property type="match status" value="1"/>
</dbReference>
<keyword evidence="1" id="KW-0732">Signal</keyword>
<dbReference type="Proteomes" id="UP000000383">
    <property type="component" value="Chromosome"/>
</dbReference>
<dbReference type="EMBL" id="CP002056">
    <property type="protein sequence ID" value="ADI28939.1"/>
    <property type="molecule type" value="Genomic_DNA"/>
</dbReference>
<proteinExistence type="predicted"/>
<dbReference type="STRING" id="666681.M301_0555"/>
<dbReference type="RefSeq" id="WP_013147255.1">
    <property type="nucleotide sequence ID" value="NC_014207.1"/>
</dbReference>
<gene>
    <name evidence="2" type="ordered locus">M301_0555</name>
</gene>
<organism evidence="2 3">
    <name type="scientific">Methylotenera versatilis (strain 301)</name>
    <dbReference type="NCBI Taxonomy" id="666681"/>
    <lineage>
        <taxon>Bacteria</taxon>
        <taxon>Pseudomonadati</taxon>
        <taxon>Pseudomonadota</taxon>
        <taxon>Betaproteobacteria</taxon>
        <taxon>Nitrosomonadales</taxon>
        <taxon>Methylophilaceae</taxon>
        <taxon>Methylotenera</taxon>
    </lineage>
</organism>
<reference evidence="3" key="1">
    <citation type="submission" date="2010-05" db="EMBL/GenBank/DDBJ databases">
        <title>Complete sequence of Methylotenera sp. 301.</title>
        <authorList>
            <person name="Lucas S."/>
            <person name="Copeland A."/>
            <person name="Lapidus A."/>
            <person name="Cheng J.-F."/>
            <person name="Bruce D."/>
            <person name="Goodwin L."/>
            <person name="Pitluck S."/>
            <person name="Clum A."/>
            <person name="Land M."/>
            <person name="Hauser L."/>
            <person name="Kyrpides N."/>
            <person name="Ivanova N."/>
            <person name="Chistoservova L."/>
            <person name="Kalyuzhnaya M."/>
            <person name="Woyke T."/>
        </authorList>
    </citation>
    <scope>NUCLEOTIDE SEQUENCE [LARGE SCALE GENOMIC DNA]</scope>
    <source>
        <strain evidence="3">301</strain>
    </source>
</reference>
<keyword evidence="3" id="KW-1185">Reference proteome</keyword>
<keyword evidence="2" id="KW-0449">Lipoprotein</keyword>